<evidence type="ECO:0000313" key="2">
    <source>
        <dbReference type="Proteomes" id="UP000641386"/>
    </source>
</evidence>
<gene>
    <name evidence="1" type="ORF">GCM10014715_45550</name>
</gene>
<organism evidence="1 2">
    <name type="scientific">Streptomyces spiralis</name>
    <dbReference type="NCBI Taxonomy" id="66376"/>
    <lineage>
        <taxon>Bacteria</taxon>
        <taxon>Bacillati</taxon>
        <taxon>Actinomycetota</taxon>
        <taxon>Actinomycetes</taxon>
        <taxon>Kitasatosporales</taxon>
        <taxon>Streptomycetaceae</taxon>
        <taxon>Streptomyces</taxon>
    </lineage>
</organism>
<dbReference type="Proteomes" id="UP000641386">
    <property type="component" value="Unassembled WGS sequence"/>
</dbReference>
<evidence type="ECO:0000313" key="1">
    <source>
        <dbReference type="EMBL" id="GHE84409.1"/>
    </source>
</evidence>
<protein>
    <submittedName>
        <fullName evidence="1">Uncharacterized protein</fullName>
    </submittedName>
</protein>
<proteinExistence type="predicted"/>
<name>A0A919DWB1_9ACTN</name>
<reference evidence="1" key="1">
    <citation type="journal article" date="2014" name="Int. J. Syst. Evol. Microbiol.">
        <title>Complete genome sequence of Corynebacterium casei LMG S-19264T (=DSM 44701T), isolated from a smear-ripened cheese.</title>
        <authorList>
            <consortium name="US DOE Joint Genome Institute (JGI-PGF)"/>
            <person name="Walter F."/>
            <person name="Albersmeier A."/>
            <person name="Kalinowski J."/>
            <person name="Ruckert C."/>
        </authorList>
    </citation>
    <scope>NUCLEOTIDE SEQUENCE</scope>
    <source>
        <strain evidence="1">JCM 3302</strain>
    </source>
</reference>
<comment type="caution">
    <text evidence="1">The sequence shown here is derived from an EMBL/GenBank/DDBJ whole genome shotgun (WGS) entry which is preliminary data.</text>
</comment>
<sequence length="41" mass="4848">MRELMREPIGVAQRSGMRKHFHFLDNGRHWEVLTLKNGLSV</sequence>
<reference evidence="1" key="2">
    <citation type="submission" date="2020-09" db="EMBL/GenBank/DDBJ databases">
        <authorList>
            <person name="Sun Q."/>
            <person name="Ohkuma M."/>
        </authorList>
    </citation>
    <scope>NUCLEOTIDE SEQUENCE</scope>
    <source>
        <strain evidence="1">JCM 3302</strain>
    </source>
</reference>
<dbReference type="EMBL" id="BNBC01000022">
    <property type="protein sequence ID" value="GHE84409.1"/>
    <property type="molecule type" value="Genomic_DNA"/>
</dbReference>
<keyword evidence="2" id="KW-1185">Reference proteome</keyword>
<accession>A0A919DWB1</accession>
<dbReference type="AlphaFoldDB" id="A0A919DWB1"/>